<sequence>MVMLWKKLSLTKRLVVLGVIGFVVGSFVQGEVERGEAPGAAVFVAIVVGCFIVIQGFKEKPADRKGKI</sequence>
<feature type="transmembrane region" description="Helical" evidence="1">
    <location>
        <begin position="40"/>
        <end position="57"/>
    </location>
</feature>
<dbReference type="EMBL" id="RBTD01000098">
    <property type="protein sequence ID" value="RMT24554.1"/>
    <property type="molecule type" value="Genomic_DNA"/>
</dbReference>
<dbReference type="AlphaFoldDB" id="A0A3M5JN47"/>
<gene>
    <name evidence="2" type="ORF">ALP52_200092</name>
</gene>
<keyword evidence="1" id="KW-1133">Transmembrane helix</keyword>
<accession>A0A3M5JN47</accession>
<reference evidence="2 3" key="1">
    <citation type="submission" date="2018-08" db="EMBL/GenBank/DDBJ databases">
        <title>Recombination of ecologically and evolutionarily significant loci maintains genetic cohesion in the Pseudomonas syringae species complex.</title>
        <authorList>
            <person name="Dillon M."/>
            <person name="Thakur S."/>
            <person name="Almeida R.N.D."/>
            <person name="Weir B.S."/>
            <person name="Guttman D.S."/>
        </authorList>
    </citation>
    <scope>NUCLEOTIDE SEQUENCE [LARGE SCALE GENOMIC DNA]</scope>
    <source>
        <strain evidence="2 3">ICMP 6941</strain>
    </source>
</reference>
<evidence type="ECO:0000313" key="2">
    <source>
        <dbReference type="EMBL" id="RMT24554.1"/>
    </source>
</evidence>
<dbReference type="Proteomes" id="UP000276194">
    <property type="component" value="Unassembled WGS sequence"/>
</dbReference>
<keyword evidence="1" id="KW-0472">Membrane</keyword>
<protein>
    <submittedName>
        <fullName evidence="2">Uncharacterized protein</fullName>
    </submittedName>
</protein>
<comment type="caution">
    <text evidence="2">The sequence shown here is derived from an EMBL/GenBank/DDBJ whole genome shotgun (WGS) entry which is preliminary data.</text>
</comment>
<dbReference type="RefSeq" id="WP_005759584.1">
    <property type="nucleotide sequence ID" value="NZ_RBTD01000098.1"/>
</dbReference>
<evidence type="ECO:0000313" key="3">
    <source>
        <dbReference type="Proteomes" id="UP000276194"/>
    </source>
</evidence>
<proteinExistence type="predicted"/>
<name>A0A3M5JN47_PSEA0</name>
<keyword evidence="1" id="KW-0812">Transmembrane</keyword>
<organism evidence="2 3">
    <name type="scientific">Pseudomonas amygdali pv. mori</name>
    <dbReference type="NCBI Taxonomy" id="34065"/>
    <lineage>
        <taxon>Bacteria</taxon>
        <taxon>Pseudomonadati</taxon>
        <taxon>Pseudomonadota</taxon>
        <taxon>Gammaproteobacteria</taxon>
        <taxon>Pseudomonadales</taxon>
        <taxon>Pseudomonadaceae</taxon>
        <taxon>Pseudomonas</taxon>
        <taxon>Pseudomonas amygdali</taxon>
    </lineage>
</organism>
<evidence type="ECO:0000256" key="1">
    <source>
        <dbReference type="SAM" id="Phobius"/>
    </source>
</evidence>